<dbReference type="Gene3D" id="1.10.3210.10">
    <property type="entry name" value="Hypothetical protein af1432"/>
    <property type="match status" value="1"/>
</dbReference>
<keyword evidence="2" id="KW-0378">Hydrolase</keyword>
<accession>C8W4T5</accession>
<evidence type="ECO:0000313" key="2">
    <source>
        <dbReference type="EMBL" id="ACV63971.1"/>
    </source>
</evidence>
<dbReference type="InterPro" id="IPR003607">
    <property type="entry name" value="HD/PDEase_dom"/>
</dbReference>
<dbReference type="PANTHER" id="PTHR43155:SF2">
    <property type="entry name" value="CYCLIC DI-GMP PHOSPHODIESTERASE PA4108"/>
    <property type="match status" value="1"/>
</dbReference>
<dbReference type="eggNOG" id="COG2206">
    <property type="taxonomic scope" value="Bacteria"/>
</dbReference>
<dbReference type="CDD" id="cd00077">
    <property type="entry name" value="HDc"/>
    <property type="match status" value="1"/>
</dbReference>
<dbReference type="STRING" id="485916.Dtox_3231"/>
<name>C8W4T5_DESAS</name>
<evidence type="ECO:0000259" key="1">
    <source>
        <dbReference type="PROSITE" id="PS51832"/>
    </source>
</evidence>
<dbReference type="PANTHER" id="PTHR43155">
    <property type="entry name" value="CYCLIC DI-GMP PHOSPHODIESTERASE PA4108-RELATED"/>
    <property type="match status" value="1"/>
</dbReference>
<dbReference type="SUPFAM" id="SSF109604">
    <property type="entry name" value="HD-domain/PDEase-like"/>
    <property type="match status" value="1"/>
</dbReference>
<keyword evidence="3" id="KW-1185">Reference proteome</keyword>
<feature type="domain" description="HD-GYP" evidence="1">
    <location>
        <begin position="112"/>
        <end position="308"/>
    </location>
</feature>
<evidence type="ECO:0000313" key="3">
    <source>
        <dbReference type="Proteomes" id="UP000002217"/>
    </source>
</evidence>
<dbReference type="InterPro" id="IPR037522">
    <property type="entry name" value="HD_GYP_dom"/>
</dbReference>
<dbReference type="PROSITE" id="PS51832">
    <property type="entry name" value="HD_GYP"/>
    <property type="match status" value="1"/>
</dbReference>
<dbReference type="HOGENOM" id="CLU_000445_92_1_9"/>
<sequence>MRRVPIYALQPGQKVGKPVINGSGQVLLNRGVILTRNYIDKLYRLGIVSLYIDDGLLPDIEVNDIISDKTRIDTIKHVKDIMTTHNEGQSKRCGASILASKKTLSLVYDIIDQLLDNNNLIVNLIDIRTMDDYTYAHSVNVCVLSVLTGISMGMVRSQLVQLAIGALFHDIGKMLVPLSILNKPAKLTPQEFEEIKLHPGNGFNILSNDTNISRNSALIAQQHHERYNGEGYPGGLEGEAIHLFSQIVGMVDMYDALTADRIYRKGVPPQEVYEMILGSGDCLFKQEIINQFLKNIAAYPAGTVVKLSTGEIAIVIETLPGYTQYPKVRILFTDNLEPVDEQIEISLLEHRNITILPSFRKFADKY</sequence>
<organism evidence="2 3">
    <name type="scientific">Desulfofarcimen acetoxidans (strain ATCC 49208 / DSM 771 / KCTC 5769 / VKM B-1644 / 5575)</name>
    <name type="common">Desulfotomaculum acetoxidans</name>
    <dbReference type="NCBI Taxonomy" id="485916"/>
    <lineage>
        <taxon>Bacteria</taxon>
        <taxon>Bacillati</taxon>
        <taxon>Bacillota</taxon>
        <taxon>Clostridia</taxon>
        <taxon>Eubacteriales</taxon>
        <taxon>Peptococcaceae</taxon>
        <taxon>Desulfofarcimen</taxon>
    </lineage>
</organism>
<gene>
    <name evidence="2" type="ordered locus">Dtox_3231</name>
</gene>
<dbReference type="EMBL" id="CP001720">
    <property type="protein sequence ID" value="ACV63971.1"/>
    <property type="molecule type" value="Genomic_DNA"/>
</dbReference>
<proteinExistence type="predicted"/>
<dbReference type="OrthoDB" id="9798833at2"/>
<reference evidence="2 3" key="1">
    <citation type="journal article" date="2009" name="Stand. Genomic Sci.">
        <title>Complete genome sequence of Desulfotomaculum acetoxidans type strain (5575).</title>
        <authorList>
            <person name="Spring S."/>
            <person name="Lapidus A."/>
            <person name="Schroder M."/>
            <person name="Gleim D."/>
            <person name="Sims D."/>
            <person name="Meincke L."/>
            <person name="Glavina Del Rio T."/>
            <person name="Tice H."/>
            <person name="Copeland A."/>
            <person name="Cheng J.F."/>
            <person name="Lucas S."/>
            <person name="Chen F."/>
            <person name="Nolan M."/>
            <person name="Bruce D."/>
            <person name="Goodwin L."/>
            <person name="Pitluck S."/>
            <person name="Ivanova N."/>
            <person name="Mavromatis K."/>
            <person name="Mikhailova N."/>
            <person name="Pati A."/>
            <person name="Chen A."/>
            <person name="Palaniappan K."/>
            <person name="Land M."/>
            <person name="Hauser L."/>
            <person name="Chang Y.J."/>
            <person name="Jeffries C.D."/>
            <person name="Chain P."/>
            <person name="Saunders E."/>
            <person name="Brettin T."/>
            <person name="Detter J.C."/>
            <person name="Goker M."/>
            <person name="Bristow J."/>
            <person name="Eisen J.A."/>
            <person name="Markowitz V."/>
            <person name="Hugenholtz P."/>
            <person name="Kyrpides N.C."/>
            <person name="Klenk H.P."/>
            <person name="Han C."/>
        </authorList>
    </citation>
    <scope>NUCLEOTIDE SEQUENCE [LARGE SCALE GENOMIC DNA]</scope>
    <source>
        <strain evidence="3">ATCC 49208 / DSM 771 / VKM B-1644</strain>
    </source>
</reference>
<dbReference type="Proteomes" id="UP000002217">
    <property type="component" value="Chromosome"/>
</dbReference>
<dbReference type="KEGG" id="dae:Dtox_3231"/>
<dbReference type="AlphaFoldDB" id="C8W4T5"/>
<dbReference type="GO" id="GO:0016787">
    <property type="term" value="F:hydrolase activity"/>
    <property type="evidence" value="ECO:0007669"/>
    <property type="project" value="UniProtKB-KW"/>
</dbReference>
<protein>
    <submittedName>
        <fullName evidence="2">Metal dependent phosphohydrolase</fullName>
    </submittedName>
</protein>
<dbReference type="SMART" id="SM00471">
    <property type="entry name" value="HDc"/>
    <property type="match status" value="1"/>
</dbReference>
<dbReference type="Pfam" id="PF13487">
    <property type="entry name" value="HD_5"/>
    <property type="match status" value="1"/>
</dbReference>